<dbReference type="InterPro" id="IPR010960">
    <property type="entry name" value="Flavocytochrome_c"/>
</dbReference>
<dbReference type="AlphaFoldDB" id="A0A0R1ZFX3"/>
<proteinExistence type="inferred from homology"/>
<comment type="similarity">
    <text evidence="5">Belongs to the FAD-dependent oxidoreductase 2 family. FRD/SDH subfamily.</text>
</comment>
<evidence type="ECO:0000256" key="4">
    <source>
        <dbReference type="ARBA" id="ARBA00023002"/>
    </source>
</evidence>
<evidence type="ECO:0000256" key="5">
    <source>
        <dbReference type="RuleBase" id="RU366062"/>
    </source>
</evidence>
<protein>
    <submittedName>
        <fullName evidence="7">Fumarate reductase flavoprotein subunit</fullName>
    </submittedName>
</protein>
<dbReference type="PANTHER" id="PTHR43400">
    <property type="entry name" value="FUMARATE REDUCTASE"/>
    <property type="match status" value="1"/>
</dbReference>
<dbReference type="Pfam" id="PF00890">
    <property type="entry name" value="FAD_binding_2"/>
    <property type="match status" value="1"/>
</dbReference>
<dbReference type="InterPro" id="IPR050315">
    <property type="entry name" value="FAD-oxidoreductase_2"/>
</dbReference>
<comment type="caution">
    <text evidence="7">The sequence shown here is derived from an EMBL/GenBank/DDBJ whole genome shotgun (WGS) entry which is preliminary data.</text>
</comment>
<dbReference type="GO" id="GO:0033765">
    <property type="term" value="F:steroid dehydrogenase activity, acting on the CH-CH group of donors"/>
    <property type="evidence" value="ECO:0007669"/>
    <property type="project" value="UniProtKB-ARBA"/>
</dbReference>
<sequence>MFYLGGIYMNDQVETIIIGAGCAGLTAALQVHEIGKRVMILEKMLKIGGNSMRASSGMNASETDLQLKNGIIDSSDQFYDETFQAGGKMNDPELLRYFTTHTNSAIEWLKQYGIDLGDLTTLGGMSCARTHRPTDTSPIGAYLVKKLAAAVEKAKIEIKTDCKVIKLQRTQAGYQILVNQNEQQLHFECQNVILATGGFGASRRLISRYAPQYADFKTTNQVGATGDGLELAHNLGAQLIQLNLVQIHPTVQQDNPHTYLIGETVRGEGAILVNNNGKRFVNELTTRKKVSNAIIAQPTGHAFLILDQKVFQRVKALEFYQSVGLVKQADTLKALADQIKIDSQVLNETITEWNTAVENQKDAQFGRQTGMRTLDTAPFYAIHVAPAVHYTMGGIHIDKETHVLDENGNIIPGLFAAGEVAGGLHGNNRVGGNSIAETIVFGRQAGIQSSKD</sequence>
<feature type="domain" description="FAD-dependent oxidoreductase 2 FAD-binding" evidence="6">
    <location>
        <begin position="15"/>
        <end position="435"/>
    </location>
</feature>
<dbReference type="EMBL" id="AYYZ01000008">
    <property type="protein sequence ID" value="KRM53146.1"/>
    <property type="molecule type" value="Genomic_DNA"/>
</dbReference>
<dbReference type="InterPro" id="IPR003953">
    <property type="entry name" value="FAD-dep_OxRdtase_2_FAD-bd"/>
</dbReference>
<name>A0A0R1ZFX3_9LACO</name>
<keyword evidence="2 5" id="KW-0285">Flavoprotein</keyword>
<keyword evidence="8" id="KW-1185">Reference proteome</keyword>
<evidence type="ECO:0000313" key="8">
    <source>
        <dbReference type="Proteomes" id="UP000051291"/>
    </source>
</evidence>
<dbReference type="InterPro" id="IPR027477">
    <property type="entry name" value="Succ_DH/fumarate_Rdtase_cat_sf"/>
</dbReference>
<dbReference type="NCBIfam" id="NF005064">
    <property type="entry name" value="PRK06481.1"/>
    <property type="match status" value="1"/>
</dbReference>
<accession>A0A0R1ZFX3</accession>
<dbReference type="InterPro" id="IPR036188">
    <property type="entry name" value="FAD/NAD-bd_sf"/>
</dbReference>
<dbReference type="SUPFAM" id="SSF51905">
    <property type="entry name" value="FAD/NAD(P)-binding domain"/>
    <property type="match status" value="1"/>
</dbReference>
<dbReference type="Proteomes" id="UP000051291">
    <property type="component" value="Unassembled WGS sequence"/>
</dbReference>
<dbReference type="Gene3D" id="3.90.700.10">
    <property type="entry name" value="Succinate dehydrogenase/fumarate reductase flavoprotein, catalytic domain"/>
    <property type="match status" value="1"/>
</dbReference>
<keyword evidence="4 5" id="KW-0560">Oxidoreductase</keyword>
<evidence type="ECO:0000256" key="1">
    <source>
        <dbReference type="ARBA" id="ARBA00001974"/>
    </source>
</evidence>
<dbReference type="PRINTS" id="PR00368">
    <property type="entry name" value="FADPNR"/>
</dbReference>
<evidence type="ECO:0000256" key="3">
    <source>
        <dbReference type="ARBA" id="ARBA00022827"/>
    </source>
</evidence>
<comment type="cofactor">
    <cofactor evidence="1">
        <name>FAD</name>
        <dbReference type="ChEBI" id="CHEBI:57692"/>
    </cofactor>
</comment>
<dbReference type="SUPFAM" id="SSF56425">
    <property type="entry name" value="Succinate dehydrogenase/fumarate reductase flavoprotein, catalytic domain"/>
    <property type="match status" value="1"/>
</dbReference>
<evidence type="ECO:0000313" key="7">
    <source>
        <dbReference type="EMBL" id="KRM53146.1"/>
    </source>
</evidence>
<dbReference type="FunFam" id="3.90.700.10:FF:000007">
    <property type="entry name" value="NADH-dependent fumarate reductase"/>
    <property type="match status" value="1"/>
</dbReference>
<keyword evidence="3 5" id="KW-0274">FAD</keyword>
<dbReference type="NCBIfam" id="TIGR01813">
    <property type="entry name" value="flavo_cyto_c"/>
    <property type="match status" value="1"/>
</dbReference>
<dbReference type="PANTHER" id="PTHR43400:SF7">
    <property type="entry name" value="FAD-DEPENDENT OXIDOREDUCTASE 2 FAD BINDING DOMAIN-CONTAINING PROTEIN"/>
    <property type="match status" value="1"/>
</dbReference>
<dbReference type="GO" id="GO:0010181">
    <property type="term" value="F:FMN binding"/>
    <property type="evidence" value="ECO:0007669"/>
    <property type="project" value="InterPro"/>
</dbReference>
<organism evidence="7 8">
    <name type="scientific">Ligilactobacillus araffinosus DSM 20653</name>
    <dbReference type="NCBI Taxonomy" id="1423820"/>
    <lineage>
        <taxon>Bacteria</taxon>
        <taxon>Bacillati</taxon>
        <taxon>Bacillota</taxon>
        <taxon>Bacilli</taxon>
        <taxon>Lactobacillales</taxon>
        <taxon>Lactobacillaceae</taxon>
        <taxon>Ligilactobacillus</taxon>
    </lineage>
</organism>
<dbReference type="STRING" id="1423820.FC64_GL000067"/>
<reference evidence="7 8" key="1">
    <citation type="journal article" date="2015" name="Genome Announc.">
        <title>Expanding the biotechnology potential of lactobacilli through comparative genomics of 213 strains and associated genera.</title>
        <authorList>
            <person name="Sun Z."/>
            <person name="Harris H.M."/>
            <person name="McCann A."/>
            <person name="Guo C."/>
            <person name="Argimon S."/>
            <person name="Zhang W."/>
            <person name="Yang X."/>
            <person name="Jeffery I.B."/>
            <person name="Cooney J.C."/>
            <person name="Kagawa T.F."/>
            <person name="Liu W."/>
            <person name="Song Y."/>
            <person name="Salvetti E."/>
            <person name="Wrobel A."/>
            <person name="Rasinkangas P."/>
            <person name="Parkhill J."/>
            <person name="Rea M.C."/>
            <person name="O'Sullivan O."/>
            <person name="Ritari J."/>
            <person name="Douillard F.P."/>
            <person name="Paul Ross R."/>
            <person name="Yang R."/>
            <person name="Briner A.E."/>
            <person name="Felis G.E."/>
            <person name="de Vos W.M."/>
            <person name="Barrangou R."/>
            <person name="Klaenhammer T.R."/>
            <person name="Caufield P.W."/>
            <person name="Cui Y."/>
            <person name="Zhang H."/>
            <person name="O'Toole P.W."/>
        </authorList>
    </citation>
    <scope>NUCLEOTIDE SEQUENCE [LARGE SCALE GENOMIC DNA]</scope>
    <source>
        <strain evidence="7 8">DSM 20653</strain>
    </source>
</reference>
<evidence type="ECO:0000259" key="6">
    <source>
        <dbReference type="Pfam" id="PF00890"/>
    </source>
</evidence>
<evidence type="ECO:0000256" key="2">
    <source>
        <dbReference type="ARBA" id="ARBA00022630"/>
    </source>
</evidence>
<gene>
    <name evidence="7" type="ORF">FC64_GL000067</name>
</gene>
<dbReference type="Gene3D" id="3.50.50.60">
    <property type="entry name" value="FAD/NAD(P)-binding domain"/>
    <property type="match status" value="1"/>
</dbReference>
<dbReference type="PATRIC" id="fig|1423820.4.peg.68"/>